<dbReference type="Gene3D" id="1.20.5.1930">
    <property type="match status" value="1"/>
</dbReference>
<dbReference type="InterPro" id="IPR050482">
    <property type="entry name" value="Sensor_HK_TwoCompSys"/>
</dbReference>
<dbReference type="AlphaFoldDB" id="A0A1M5F8N6"/>
<dbReference type="GO" id="GO:0046983">
    <property type="term" value="F:protein dimerization activity"/>
    <property type="evidence" value="ECO:0007669"/>
    <property type="project" value="InterPro"/>
</dbReference>
<keyword evidence="9" id="KW-0472">Membrane</keyword>
<feature type="transmembrane region" description="Helical" evidence="9">
    <location>
        <begin position="17"/>
        <end position="34"/>
    </location>
</feature>
<dbReference type="SUPFAM" id="SSF55874">
    <property type="entry name" value="ATPase domain of HSP90 chaperone/DNA topoisomerase II/histidine kinase"/>
    <property type="match status" value="1"/>
</dbReference>
<protein>
    <recommendedName>
        <fullName evidence="2">histidine kinase</fullName>
        <ecNumber evidence="2">2.7.13.3</ecNumber>
    </recommendedName>
</protein>
<dbReference type="RefSeq" id="WP_073484406.1">
    <property type="nucleotide sequence ID" value="NZ_FQVN01000005.1"/>
</dbReference>
<feature type="transmembrane region" description="Helical" evidence="9">
    <location>
        <begin position="112"/>
        <end position="130"/>
    </location>
</feature>
<evidence type="ECO:0000256" key="4">
    <source>
        <dbReference type="ARBA" id="ARBA00022679"/>
    </source>
</evidence>
<dbReference type="OrthoDB" id="227596at2"/>
<dbReference type="Pfam" id="PF02518">
    <property type="entry name" value="HATPase_c"/>
    <property type="match status" value="1"/>
</dbReference>
<evidence type="ECO:0000256" key="5">
    <source>
        <dbReference type="ARBA" id="ARBA00022741"/>
    </source>
</evidence>
<dbReference type="InterPro" id="IPR011712">
    <property type="entry name" value="Sig_transdc_His_kin_sub3_dim/P"/>
</dbReference>
<evidence type="ECO:0000256" key="9">
    <source>
        <dbReference type="SAM" id="Phobius"/>
    </source>
</evidence>
<keyword evidence="5" id="KW-0547">Nucleotide-binding</keyword>
<dbReference type="STRING" id="2017.SAMN05444320_105306"/>
<accession>A0A1M5F8N6</accession>
<feature type="domain" description="Histidine kinase/HSP90-like ATPase" evidence="10">
    <location>
        <begin position="288"/>
        <end position="382"/>
    </location>
</feature>
<evidence type="ECO:0000256" key="8">
    <source>
        <dbReference type="ARBA" id="ARBA00023012"/>
    </source>
</evidence>
<comment type="catalytic activity">
    <reaction evidence="1">
        <text>ATP + protein L-histidine = ADP + protein N-phospho-L-histidine.</text>
        <dbReference type="EC" id="2.7.13.3"/>
    </reaction>
</comment>
<dbReference type="Pfam" id="PF07730">
    <property type="entry name" value="HisKA_3"/>
    <property type="match status" value="1"/>
</dbReference>
<evidence type="ECO:0000256" key="1">
    <source>
        <dbReference type="ARBA" id="ARBA00000085"/>
    </source>
</evidence>
<dbReference type="EC" id="2.7.13.3" evidence="2"/>
<evidence type="ECO:0000256" key="6">
    <source>
        <dbReference type="ARBA" id="ARBA00022777"/>
    </source>
</evidence>
<dbReference type="InterPro" id="IPR003594">
    <property type="entry name" value="HATPase_dom"/>
</dbReference>
<sequence length="382" mass="40882">MPSEHQLSGSRTDTARLVLLLMGTGMLIAAMATARESSPWVWGGYAVSLVCWFLYLAWDRRRPGLAGAAVVLSAAAPALVSGVAADSTAMIMVCVVLGRFAAWVVPSARQLAAGIAACVGLTVASGAVAGRPLAELLESALFILLLTLLGLNHRQYHLRAEQAELLLRQSDLVRQEQARTSALHERARIAREIHDVLAHSLGALSVQLQVADALLEKGDVEASRERVRRCHQLAEDGLVEARGAVAALREDVPPLAVALADLAERFRQDHGGRIETRTTGAERPLSAGATVALVAVAREALTNATKHAPGARVEVSLAYLDDAVRLDVRNEMRGADLRPRSDREPGYGLRGMRERIALVGGTLDAEGEADGTHWRVTARLPE</sequence>
<dbReference type="SMART" id="SM00387">
    <property type="entry name" value="HATPase_c"/>
    <property type="match status" value="1"/>
</dbReference>
<feature type="transmembrane region" description="Helical" evidence="9">
    <location>
        <begin position="65"/>
        <end position="83"/>
    </location>
</feature>
<keyword evidence="9" id="KW-1133">Transmembrane helix</keyword>
<feature type="transmembrane region" description="Helical" evidence="9">
    <location>
        <begin position="40"/>
        <end position="58"/>
    </location>
</feature>
<keyword evidence="8" id="KW-0902">Two-component regulatory system</keyword>
<keyword evidence="12" id="KW-1185">Reference proteome</keyword>
<evidence type="ECO:0000259" key="10">
    <source>
        <dbReference type="SMART" id="SM00387"/>
    </source>
</evidence>
<organism evidence="11 12">
    <name type="scientific">Streptoalloteichus hindustanus</name>
    <dbReference type="NCBI Taxonomy" id="2017"/>
    <lineage>
        <taxon>Bacteria</taxon>
        <taxon>Bacillati</taxon>
        <taxon>Actinomycetota</taxon>
        <taxon>Actinomycetes</taxon>
        <taxon>Pseudonocardiales</taxon>
        <taxon>Pseudonocardiaceae</taxon>
        <taxon>Streptoalloteichus</taxon>
    </lineage>
</organism>
<keyword evidence="3" id="KW-0597">Phosphoprotein</keyword>
<keyword evidence="7" id="KW-0067">ATP-binding</keyword>
<evidence type="ECO:0000313" key="12">
    <source>
        <dbReference type="Proteomes" id="UP000184501"/>
    </source>
</evidence>
<evidence type="ECO:0000313" key="11">
    <source>
        <dbReference type="EMBL" id="SHF87431.1"/>
    </source>
</evidence>
<proteinExistence type="predicted"/>
<dbReference type="InterPro" id="IPR036890">
    <property type="entry name" value="HATPase_C_sf"/>
</dbReference>
<keyword evidence="6 11" id="KW-0418">Kinase</keyword>
<dbReference type="GO" id="GO:0000155">
    <property type="term" value="F:phosphorelay sensor kinase activity"/>
    <property type="evidence" value="ECO:0007669"/>
    <property type="project" value="InterPro"/>
</dbReference>
<dbReference type="CDD" id="cd16917">
    <property type="entry name" value="HATPase_UhpB-NarQ-NarX-like"/>
    <property type="match status" value="1"/>
</dbReference>
<dbReference type="Proteomes" id="UP000184501">
    <property type="component" value="Unassembled WGS sequence"/>
</dbReference>
<dbReference type="PANTHER" id="PTHR24421:SF10">
    <property type="entry name" value="NITRATE_NITRITE SENSOR PROTEIN NARQ"/>
    <property type="match status" value="1"/>
</dbReference>
<name>A0A1M5F8N6_STRHI</name>
<evidence type="ECO:0000256" key="2">
    <source>
        <dbReference type="ARBA" id="ARBA00012438"/>
    </source>
</evidence>
<dbReference type="GO" id="GO:0005524">
    <property type="term" value="F:ATP binding"/>
    <property type="evidence" value="ECO:0007669"/>
    <property type="project" value="UniProtKB-KW"/>
</dbReference>
<reference evidence="11 12" key="1">
    <citation type="submission" date="2016-11" db="EMBL/GenBank/DDBJ databases">
        <authorList>
            <person name="Jaros S."/>
            <person name="Januszkiewicz K."/>
            <person name="Wedrychowicz H."/>
        </authorList>
    </citation>
    <scope>NUCLEOTIDE SEQUENCE [LARGE SCALE GENOMIC DNA]</scope>
    <source>
        <strain evidence="11 12">DSM 44523</strain>
    </source>
</reference>
<gene>
    <name evidence="11" type="ORF">SAMN05444320_105306</name>
</gene>
<feature type="transmembrane region" description="Helical" evidence="9">
    <location>
        <begin position="89"/>
        <end position="105"/>
    </location>
</feature>
<keyword evidence="9" id="KW-0812">Transmembrane</keyword>
<evidence type="ECO:0000256" key="7">
    <source>
        <dbReference type="ARBA" id="ARBA00022840"/>
    </source>
</evidence>
<evidence type="ECO:0000256" key="3">
    <source>
        <dbReference type="ARBA" id="ARBA00022553"/>
    </source>
</evidence>
<dbReference type="Gene3D" id="3.30.565.10">
    <property type="entry name" value="Histidine kinase-like ATPase, C-terminal domain"/>
    <property type="match status" value="1"/>
</dbReference>
<dbReference type="EMBL" id="FQVN01000005">
    <property type="protein sequence ID" value="SHF87431.1"/>
    <property type="molecule type" value="Genomic_DNA"/>
</dbReference>
<dbReference type="PANTHER" id="PTHR24421">
    <property type="entry name" value="NITRATE/NITRITE SENSOR PROTEIN NARX-RELATED"/>
    <property type="match status" value="1"/>
</dbReference>
<keyword evidence="4" id="KW-0808">Transferase</keyword>
<dbReference type="GO" id="GO:0016020">
    <property type="term" value="C:membrane"/>
    <property type="evidence" value="ECO:0007669"/>
    <property type="project" value="InterPro"/>
</dbReference>